<feature type="transmembrane region" description="Helical" evidence="5">
    <location>
        <begin position="396"/>
        <end position="424"/>
    </location>
</feature>
<keyword evidence="8" id="KW-1185">Reference proteome</keyword>
<feature type="transmembrane region" description="Helical" evidence="5">
    <location>
        <begin position="89"/>
        <end position="110"/>
    </location>
</feature>
<dbReference type="EMBL" id="CP000353">
    <property type="protein sequence ID" value="ABF11497.1"/>
    <property type="molecule type" value="Genomic_DNA"/>
</dbReference>
<keyword evidence="4 5" id="KW-0472">Membrane</keyword>
<feature type="transmembrane region" description="Helical" evidence="5">
    <location>
        <begin position="367"/>
        <end position="384"/>
    </location>
</feature>
<keyword evidence="3 5" id="KW-1133">Transmembrane helix</keyword>
<proteinExistence type="predicted"/>
<dbReference type="SUPFAM" id="SSF52091">
    <property type="entry name" value="SpoIIaa-like"/>
    <property type="match status" value="1"/>
</dbReference>
<feature type="transmembrane region" description="Helical" evidence="5">
    <location>
        <begin position="303"/>
        <end position="328"/>
    </location>
</feature>
<evidence type="ECO:0000256" key="4">
    <source>
        <dbReference type="ARBA" id="ARBA00023136"/>
    </source>
</evidence>
<dbReference type="Pfam" id="PF01740">
    <property type="entry name" value="STAS"/>
    <property type="match status" value="1"/>
</dbReference>
<feature type="transmembrane region" description="Helical" evidence="5">
    <location>
        <begin position="148"/>
        <end position="170"/>
    </location>
</feature>
<dbReference type="PANTHER" id="PTHR11814">
    <property type="entry name" value="SULFATE TRANSPORTER"/>
    <property type="match status" value="1"/>
</dbReference>
<dbReference type="Pfam" id="PF00916">
    <property type="entry name" value="Sulfate_transp"/>
    <property type="match status" value="1"/>
</dbReference>
<gene>
    <name evidence="7" type="ordered locus">Rmet_4635</name>
</gene>
<feature type="transmembrane region" description="Helical" evidence="5">
    <location>
        <begin position="116"/>
        <end position="136"/>
    </location>
</feature>
<evidence type="ECO:0000313" key="7">
    <source>
        <dbReference type="EMBL" id="ABF11497.1"/>
    </source>
</evidence>
<evidence type="ECO:0000256" key="5">
    <source>
        <dbReference type="SAM" id="Phobius"/>
    </source>
</evidence>
<feature type="transmembrane region" description="Helical" evidence="5">
    <location>
        <begin position="340"/>
        <end position="361"/>
    </location>
</feature>
<dbReference type="InterPro" id="IPR036513">
    <property type="entry name" value="STAS_dom_sf"/>
</dbReference>
<dbReference type="InterPro" id="IPR001902">
    <property type="entry name" value="SLC26A/SulP_fam"/>
</dbReference>
<dbReference type="RefSeq" id="WP_011519071.1">
    <property type="nucleotide sequence ID" value="NC_007974.2"/>
</dbReference>
<geneLocation type="plasmid" evidence="7 8">
    <name>megaplasmid</name>
</geneLocation>
<reference evidence="8" key="1">
    <citation type="journal article" date="2010" name="PLoS ONE">
        <title>The complete genome sequence of Cupriavidus metallidurans strain CH34, a master survivalist in harsh and anthropogenic environments.</title>
        <authorList>
            <person name="Janssen P.J."/>
            <person name="Van Houdt R."/>
            <person name="Moors H."/>
            <person name="Monsieurs P."/>
            <person name="Morin N."/>
            <person name="Michaux A."/>
            <person name="Benotmane M.A."/>
            <person name="Leys N."/>
            <person name="Vallaeys T."/>
            <person name="Lapidus A."/>
            <person name="Monchy S."/>
            <person name="Medigue C."/>
            <person name="Taghavi S."/>
            <person name="McCorkle S."/>
            <person name="Dunn J."/>
            <person name="van der Lelie D."/>
            <person name="Mergeay M."/>
        </authorList>
    </citation>
    <scope>NUCLEOTIDE SEQUENCE [LARGE SCALE GENOMIC DNA]</scope>
    <source>
        <strain evidence="8">ATCC 43123 / DSM 2839 / NBRC 102507 / CH34</strain>
    </source>
</reference>
<dbReference type="AlphaFoldDB" id="Q1LEC9"/>
<evidence type="ECO:0000256" key="2">
    <source>
        <dbReference type="ARBA" id="ARBA00022692"/>
    </source>
</evidence>
<feature type="transmembrane region" description="Helical" evidence="5">
    <location>
        <begin position="66"/>
        <end position="82"/>
    </location>
</feature>
<keyword evidence="2 5" id="KW-0812">Transmembrane</keyword>
<protein>
    <submittedName>
        <fullName evidence="7">Sulphate transporter</fullName>
    </submittedName>
</protein>
<dbReference type="GO" id="GO:0055085">
    <property type="term" value="P:transmembrane transport"/>
    <property type="evidence" value="ECO:0007669"/>
    <property type="project" value="InterPro"/>
</dbReference>
<dbReference type="eggNOG" id="COG0659">
    <property type="taxonomic scope" value="Bacteria"/>
</dbReference>
<dbReference type="GO" id="GO:0016020">
    <property type="term" value="C:membrane"/>
    <property type="evidence" value="ECO:0007669"/>
    <property type="project" value="UniProtKB-SubCell"/>
</dbReference>
<sequence length="578" mass="60341">MGLPCVRYAPAGKTTKGIVTTTDSTHPTDSARDGSRLRDLVAGCSIAGLLLPEAVAYAGIANLPPQAGLIGLLVGLVVYGLAGTSRFAVVSATSSSAAVLAAITLSMSGADPAQRLLLAAGLVILSGFFLMLAGLAKLGGITEFIAKPVLRGFTFGLAITIILKQLASVVGVHPAHNDLPRFTYEMLGQLSAWNVNALIVALVALALLFGMSRWKNVPGPLVVIVLGIAASHGVDLHHFGIGQVGTIDLADLSFSIPDLSRSQWLRLGELAFALVLILYAESYSSIRSFALKHGDSTSADRDLLALGFANLGSGLLHGMPVGAGYSATSANEAAGATSRLAGWCAAVVVAVIVALLLPQLALTPEPVLAAIVAYAVSHTLRLSVFRPYWSWQRDRLLVVAACVAVLLLGVLDGLLAGIVVSLLLTLRNFSEPRVSQLGRLGTSHNYVDVSKHPEATIPPGLLIARPEAPLFFANVERILLRVRHLAEAEQGAVHTVIISLEETPDLDGSTIEALRTFAAGVASRGRRLLLVRLKPPALDVLTRSADDTLPLGALHELSVDEAVQSLALESIGADAPAT</sequence>
<dbReference type="Gene3D" id="3.30.750.24">
    <property type="entry name" value="STAS domain"/>
    <property type="match status" value="1"/>
</dbReference>
<organism evidence="7 8">
    <name type="scientific">Cupriavidus metallidurans (strain ATCC 43123 / DSM 2839 / NBRC 102507 / CH34)</name>
    <name type="common">Ralstonia metallidurans</name>
    <dbReference type="NCBI Taxonomy" id="266264"/>
    <lineage>
        <taxon>Bacteria</taxon>
        <taxon>Pseudomonadati</taxon>
        <taxon>Pseudomonadota</taxon>
        <taxon>Betaproteobacteria</taxon>
        <taxon>Burkholderiales</taxon>
        <taxon>Burkholderiaceae</taxon>
        <taxon>Cupriavidus</taxon>
    </lineage>
</organism>
<evidence type="ECO:0000256" key="3">
    <source>
        <dbReference type="ARBA" id="ARBA00022989"/>
    </source>
</evidence>
<dbReference type="CDD" id="cd07042">
    <property type="entry name" value="STAS_SulP_like_sulfate_transporter"/>
    <property type="match status" value="1"/>
</dbReference>
<name>Q1LEC9_CUPMC</name>
<dbReference type="HOGENOM" id="CLU_003182_13_0_4"/>
<dbReference type="PROSITE" id="PS50801">
    <property type="entry name" value="STAS"/>
    <property type="match status" value="1"/>
</dbReference>
<feature type="domain" description="STAS" evidence="6">
    <location>
        <begin position="451"/>
        <end position="566"/>
    </location>
</feature>
<evidence type="ECO:0000259" key="6">
    <source>
        <dbReference type="PROSITE" id="PS50801"/>
    </source>
</evidence>
<comment type="subcellular location">
    <subcellularLocation>
        <location evidence="1">Membrane</location>
        <topology evidence="1">Multi-pass membrane protein</topology>
    </subcellularLocation>
</comment>
<dbReference type="Proteomes" id="UP000002429">
    <property type="component" value="Plasmid megaplasmid"/>
</dbReference>
<dbReference type="InterPro" id="IPR011547">
    <property type="entry name" value="SLC26A/SulP_dom"/>
</dbReference>
<keyword evidence="7" id="KW-0614">Plasmid</keyword>
<dbReference type="InterPro" id="IPR002645">
    <property type="entry name" value="STAS_dom"/>
</dbReference>
<accession>Q1LEC9</accession>
<evidence type="ECO:0000313" key="8">
    <source>
        <dbReference type="Proteomes" id="UP000002429"/>
    </source>
</evidence>
<dbReference type="KEGG" id="rme:Rmet_4635"/>
<feature type="transmembrane region" description="Helical" evidence="5">
    <location>
        <begin position="190"/>
        <end position="209"/>
    </location>
</feature>
<evidence type="ECO:0000256" key="1">
    <source>
        <dbReference type="ARBA" id="ARBA00004141"/>
    </source>
</evidence>